<comment type="caution">
    <text evidence="1">The sequence shown here is derived from an EMBL/GenBank/DDBJ whole genome shotgun (WGS) entry which is preliminary data.</text>
</comment>
<dbReference type="Gene3D" id="2.60.20.10">
    <property type="entry name" value="Crystallins"/>
    <property type="match status" value="1"/>
</dbReference>
<name>A0ABP7TWR1_9PSEU</name>
<gene>
    <name evidence="1" type="ORF">GCM10022247_66810</name>
</gene>
<evidence type="ECO:0000313" key="1">
    <source>
        <dbReference type="EMBL" id="GAA4032419.1"/>
    </source>
</evidence>
<evidence type="ECO:0000313" key="2">
    <source>
        <dbReference type="Proteomes" id="UP001501747"/>
    </source>
</evidence>
<accession>A0ABP7TWR1</accession>
<dbReference type="EMBL" id="BAABAL010000021">
    <property type="protein sequence ID" value="GAA4032419.1"/>
    <property type="molecule type" value="Genomic_DNA"/>
</dbReference>
<keyword evidence="2" id="KW-1185">Reference proteome</keyword>
<reference evidence="2" key="1">
    <citation type="journal article" date="2019" name="Int. J. Syst. Evol. Microbiol.">
        <title>The Global Catalogue of Microorganisms (GCM) 10K type strain sequencing project: providing services to taxonomists for standard genome sequencing and annotation.</title>
        <authorList>
            <consortium name="The Broad Institute Genomics Platform"/>
            <consortium name="The Broad Institute Genome Sequencing Center for Infectious Disease"/>
            <person name="Wu L."/>
            <person name="Ma J."/>
        </authorList>
    </citation>
    <scope>NUCLEOTIDE SEQUENCE [LARGE SCALE GENOMIC DNA]</scope>
    <source>
        <strain evidence="2">JCM 17342</strain>
    </source>
</reference>
<protein>
    <recommendedName>
        <fullName evidence="3">Peptidase inhibitor family I36</fullName>
    </recommendedName>
</protein>
<proteinExistence type="predicted"/>
<evidence type="ECO:0008006" key="3">
    <source>
        <dbReference type="Google" id="ProtNLM"/>
    </source>
</evidence>
<dbReference type="Pfam" id="PF03995">
    <property type="entry name" value="Inhibitor_I36"/>
    <property type="match status" value="1"/>
</dbReference>
<dbReference type="Proteomes" id="UP001501747">
    <property type="component" value="Unassembled WGS sequence"/>
</dbReference>
<organism evidence="1 2">
    <name type="scientific">Allokutzneria multivorans</name>
    <dbReference type="NCBI Taxonomy" id="1142134"/>
    <lineage>
        <taxon>Bacteria</taxon>
        <taxon>Bacillati</taxon>
        <taxon>Actinomycetota</taxon>
        <taxon>Actinomycetes</taxon>
        <taxon>Pseudonocardiales</taxon>
        <taxon>Pseudonocardiaceae</taxon>
        <taxon>Allokutzneria</taxon>
    </lineage>
</organism>
<sequence>MAGTLLATAPAQAAEAAAKCPDRWICLYEHQDGRGGSISFPEGSPGSDDLSKVPCPTCEGGGTFANRLSSFINNTSQTWWAFYETHGRGERHNMNPTGNRVLNLLLSDEDKVSSIYSWR</sequence>